<feature type="compositionally biased region" description="Polar residues" evidence="1">
    <location>
        <begin position="138"/>
        <end position="152"/>
    </location>
</feature>
<proteinExistence type="predicted"/>
<evidence type="ECO:0000256" key="1">
    <source>
        <dbReference type="SAM" id="MobiDB-lite"/>
    </source>
</evidence>
<reference evidence="2 3" key="1">
    <citation type="journal article" date="2012" name="Genome Biol.">
        <title>Genome and low-iron response of an oceanic diatom adapted to chronic iron limitation.</title>
        <authorList>
            <person name="Lommer M."/>
            <person name="Specht M."/>
            <person name="Roy A.S."/>
            <person name="Kraemer L."/>
            <person name="Andreson R."/>
            <person name="Gutowska M.A."/>
            <person name="Wolf J."/>
            <person name="Bergner S.V."/>
            <person name="Schilhabel M.B."/>
            <person name="Klostermeier U.C."/>
            <person name="Beiko R.G."/>
            <person name="Rosenstiel P."/>
            <person name="Hippler M."/>
            <person name="Laroche J."/>
        </authorList>
    </citation>
    <scope>NUCLEOTIDE SEQUENCE [LARGE SCALE GENOMIC DNA]</scope>
    <source>
        <strain evidence="2 3">CCMP1005</strain>
    </source>
</reference>
<evidence type="ECO:0000313" key="3">
    <source>
        <dbReference type="Proteomes" id="UP000266841"/>
    </source>
</evidence>
<organism evidence="2 3">
    <name type="scientific">Thalassiosira oceanica</name>
    <name type="common">Marine diatom</name>
    <dbReference type="NCBI Taxonomy" id="159749"/>
    <lineage>
        <taxon>Eukaryota</taxon>
        <taxon>Sar</taxon>
        <taxon>Stramenopiles</taxon>
        <taxon>Ochrophyta</taxon>
        <taxon>Bacillariophyta</taxon>
        <taxon>Coscinodiscophyceae</taxon>
        <taxon>Thalassiosirophycidae</taxon>
        <taxon>Thalassiosirales</taxon>
        <taxon>Thalassiosiraceae</taxon>
        <taxon>Thalassiosira</taxon>
    </lineage>
</organism>
<evidence type="ECO:0000313" key="2">
    <source>
        <dbReference type="EMBL" id="EJK73669.1"/>
    </source>
</evidence>
<feature type="compositionally biased region" description="Basic and acidic residues" evidence="1">
    <location>
        <begin position="42"/>
        <end position="56"/>
    </location>
</feature>
<dbReference type="Proteomes" id="UP000266841">
    <property type="component" value="Unassembled WGS sequence"/>
</dbReference>
<feature type="compositionally biased region" description="Basic residues" evidence="1">
    <location>
        <begin position="11"/>
        <end position="41"/>
    </location>
</feature>
<feature type="region of interest" description="Disordered" evidence="1">
    <location>
        <begin position="127"/>
        <end position="153"/>
    </location>
</feature>
<feature type="non-terminal residue" evidence="2">
    <location>
        <position position="1"/>
    </location>
</feature>
<dbReference type="EMBL" id="AGNL01004316">
    <property type="protein sequence ID" value="EJK73669.1"/>
    <property type="molecule type" value="Genomic_DNA"/>
</dbReference>
<gene>
    <name evidence="2" type="ORF">THAOC_04694</name>
</gene>
<comment type="caution">
    <text evidence="2">The sequence shown here is derived from an EMBL/GenBank/DDBJ whole genome shotgun (WGS) entry which is preliminary data.</text>
</comment>
<feature type="compositionally biased region" description="Low complexity" evidence="1">
    <location>
        <begin position="75"/>
        <end position="88"/>
    </location>
</feature>
<sequence>SHPQSVLQAKTTRRRLRTRGLRTRTRPSRLRRKPPGRKRARRASDSDEEYRPDSEGRQNASSSKSARQRQKKSSTKSAKPNNSGLSSGDSDKKKKATPSTQKSKKTPTARISKTSLQKYFGKAEVGDRKVKGEASKLVKSNSNTSSGAQSGSEAGIAWPIQVKDQEEILLGDTTQKKVNAMKTLTQEDYESRENVFNTETRNQRNMGELGRKRDLKQAIPDKETLNRRELGVTTLLGHAVHRNIVVNVSKGRLPRDMQEKIIGFVNMSKTENFSSNAAFKEPLELLESGDLAGALEYAIKQRYEPARRLLEKLHDKNLRLNRNEGLDHLSMLKGIRLFRSAFPQRAEAPN</sequence>
<feature type="compositionally biased region" description="Polar residues" evidence="1">
    <location>
        <begin position="1"/>
        <end position="10"/>
    </location>
</feature>
<protein>
    <submittedName>
        <fullName evidence="2">Uncharacterized protein</fullName>
    </submittedName>
</protein>
<feature type="compositionally biased region" description="Basic and acidic residues" evidence="1">
    <location>
        <begin position="127"/>
        <end position="136"/>
    </location>
</feature>
<accession>K0T9E1</accession>
<name>K0T9E1_THAOC</name>
<feature type="region of interest" description="Disordered" evidence="1">
    <location>
        <begin position="1"/>
        <end position="115"/>
    </location>
</feature>
<dbReference type="AlphaFoldDB" id="K0T9E1"/>
<keyword evidence="3" id="KW-1185">Reference proteome</keyword>